<evidence type="ECO:0000313" key="2">
    <source>
        <dbReference type="Proteomes" id="UP000887159"/>
    </source>
</evidence>
<dbReference type="Proteomes" id="UP000887159">
    <property type="component" value="Unassembled WGS sequence"/>
</dbReference>
<keyword evidence="2" id="KW-1185">Reference proteome</keyword>
<accession>A0A8X6RJ93</accession>
<reference evidence="1" key="1">
    <citation type="submission" date="2020-08" db="EMBL/GenBank/DDBJ databases">
        <title>Multicomponent nature underlies the extraordinary mechanical properties of spider dragline silk.</title>
        <authorList>
            <person name="Kono N."/>
            <person name="Nakamura H."/>
            <person name="Mori M."/>
            <person name="Yoshida Y."/>
            <person name="Ohtoshi R."/>
            <person name="Malay A.D."/>
            <person name="Moran D.A.P."/>
            <person name="Tomita M."/>
            <person name="Numata K."/>
            <person name="Arakawa K."/>
        </authorList>
    </citation>
    <scope>NUCLEOTIDE SEQUENCE</scope>
</reference>
<name>A0A8X6RJ93_TRICX</name>
<evidence type="ECO:0000313" key="1">
    <source>
        <dbReference type="EMBL" id="GFX91515.1"/>
    </source>
</evidence>
<proteinExistence type="predicted"/>
<sequence length="84" mass="9443">MVTSVVVSRVRAVVPLEHIVALKTRRRIEKLMHVKSLKTQSPPFGVVWKFREGLLAQVLFLSLDHGSKLRVPSPIALVLLYSVT</sequence>
<dbReference type="AlphaFoldDB" id="A0A8X6RJ93"/>
<gene>
    <name evidence="1" type="ORF">TNCV_3681011</name>
</gene>
<organism evidence="1 2">
    <name type="scientific">Trichonephila clavipes</name>
    <name type="common">Golden silk orbweaver</name>
    <name type="synonym">Nephila clavipes</name>
    <dbReference type="NCBI Taxonomy" id="2585209"/>
    <lineage>
        <taxon>Eukaryota</taxon>
        <taxon>Metazoa</taxon>
        <taxon>Ecdysozoa</taxon>
        <taxon>Arthropoda</taxon>
        <taxon>Chelicerata</taxon>
        <taxon>Arachnida</taxon>
        <taxon>Araneae</taxon>
        <taxon>Araneomorphae</taxon>
        <taxon>Entelegynae</taxon>
        <taxon>Araneoidea</taxon>
        <taxon>Nephilidae</taxon>
        <taxon>Trichonephila</taxon>
    </lineage>
</organism>
<protein>
    <submittedName>
        <fullName evidence="1">Uncharacterized protein</fullName>
    </submittedName>
</protein>
<comment type="caution">
    <text evidence="1">The sequence shown here is derived from an EMBL/GenBank/DDBJ whole genome shotgun (WGS) entry which is preliminary data.</text>
</comment>
<dbReference type="EMBL" id="BMAU01021135">
    <property type="protein sequence ID" value="GFX91515.1"/>
    <property type="molecule type" value="Genomic_DNA"/>
</dbReference>